<evidence type="ECO:0000313" key="3">
    <source>
        <dbReference type="Proteomes" id="UP000437068"/>
    </source>
</evidence>
<sequence>MGTTASSKLSTAQAQPSQQRRQRQQYHRHHHRPRAWGRRHRASWVRHKRGGATRSSGSTTTNGSNIPAGVKRGLRPDAVEAAAPPPPEASSQRRKW</sequence>
<feature type="compositionally biased region" description="Basic residues" evidence="1">
    <location>
        <begin position="20"/>
        <end position="51"/>
    </location>
</feature>
<feature type="region of interest" description="Disordered" evidence="1">
    <location>
        <begin position="1"/>
        <end position="96"/>
    </location>
</feature>
<feature type="compositionally biased region" description="Polar residues" evidence="1">
    <location>
        <begin position="1"/>
        <end position="14"/>
    </location>
</feature>
<gene>
    <name evidence="2" type="ORF">PF001_g18556</name>
</gene>
<organism evidence="2 3">
    <name type="scientific">Phytophthora fragariae</name>
    <dbReference type="NCBI Taxonomy" id="53985"/>
    <lineage>
        <taxon>Eukaryota</taxon>
        <taxon>Sar</taxon>
        <taxon>Stramenopiles</taxon>
        <taxon>Oomycota</taxon>
        <taxon>Peronosporomycetes</taxon>
        <taxon>Peronosporales</taxon>
        <taxon>Peronosporaceae</taxon>
        <taxon>Phytophthora</taxon>
    </lineage>
</organism>
<reference evidence="2 3" key="1">
    <citation type="submission" date="2018-08" db="EMBL/GenBank/DDBJ databases">
        <title>Genomic investigation of the strawberry pathogen Phytophthora fragariae indicates pathogenicity is determined by transcriptional variation in three key races.</title>
        <authorList>
            <person name="Adams T.M."/>
            <person name="Armitage A.D."/>
            <person name="Sobczyk M.K."/>
            <person name="Bates H.J."/>
            <person name="Dunwell J.M."/>
            <person name="Nellist C.F."/>
            <person name="Harrison R.J."/>
        </authorList>
    </citation>
    <scope>NUCLEOTIDE SEQUENCE [LARGE SCALE GENOMIC DNA]</scope>
    <source>
        <strain evidence="2 3">A4</strain>
    </source>
</reference>
<protein>
    <submittedName>
        <fullName evidence="2">Uncharacterized protein</fullName>
    </submittedName>
</protein>
<evidence type="ECO:0000313" key="2">
    <source>
        <dbReference type="EMBL" id="KAE9292793.1"/>
    </source>
</evidence>
<dbReference type="EMBL" id="QXGE01001426">
    <property type="protein sequence ID" value="KAE9292793.1"/>
    <property type="molecule type" value="Genomic_DNA"/>
</dbReference>
<proteinExistence type="predicted"/>
<comment type="caution">
    <text evidence="2">The sequence shown here is derived from an EMBL/GenBank/DDBJ whole genome shotgun (WGS) entry which is preliminary data.</text>
</comment>
<dbReference type="Proteomes" id="UP000437068">
    <property type="component" value="Unassembled WGS sequence"/>
</dbReference>
<evidence type="ECO:0000256" key="1">
    <source>
        <dbReference type="SAM" id="MobiDB-lite"/>
    </source>
</evidence>
<dbReference type="AlphaFoldDB" id="A0A6A4CLU7"/>
<feature type="compositionally biased region" description="Low complexity" evidence="1">
    <location>
        <begin position="52"/>
        <end position="65"/>
    </location>
</feature>
<accession>A0A6A4CLU7</accession>
<name>A0A6A4CLU7_9STRA</name>